<proteinExistence type="predicted"/>
<name>A0A8J3SNP1_9ACTN</name>
<dbReference type="Proteomes" id="UP000619788">
    <property type="component" value="Unassembled WGS sequence"/>
</dbReference>
<protein>
    <submittedName>
        <fullName evidence="2">Uncharacterized protein</fullName>
    </submittedName>
</protein>
<accession>A0A8J3SNP1</accession>
<dbReference type="RefSeq" id="WP_204067997.1">
    <property type="nucleotide sequence ID" value="NZ_BOOJ01000058.1"/>
</dbReference>
<comment type="caution">
    <text evidence="2">The sequence shown here is derived from an EMBL/GenBank/DDBJ whole genome shotgun (WGS) entry which is preliminary data.</text>
</comment>
<dbReference type="EMBL" id="BOOJ01000058">
    <property type="protein sequence ID" value="GIH95916.1"/>
    <property type="molecule type" value="Genomic_DNA"/>
</dbReference>
<evidence type="ECO:0000313" key="3">
    <source>
        <dbReference type="Proteomes" id="UP000619788"/>
    </source>
</evidence>
<keyword evidence="3" id="KW-1185">Reference proteome</keyword>
<gene>
    <name evidence="2" type="ORF">Psi01_65460</name>
</gene>
<evidence type="ECO:0000256" key="1">
    <source>
        <dbReference type="SAM" id="MobiDB-lite"/>
    </source>
</evidence>
<dbReference type="AlphaFoldDB" id="A0A8J3SNP1"/>
<organism evidence="2 3">
    <name type="scientific">Planobispora siamensis</name>
    <dbReference type="NCBI Taxonomy" id="936338"/>
    <lineage>
        <taxon>Bacteria</taxon>
        <taxon>Bacillati</taxon>
        <taxon>Actinomycetota</taxon>
        <taxon>Actinomycetes</taxon>
        <taxon>Streptosporangiales</taxon>
        <taxon>Streptosporangiaceae</taxon>
        <taxon>Planobispora</taxon>
    </lineage>
</organism>
<reference evidence="2 3" key="1">
    <citation type="submission" date="2021-01" db="EMBL/GenBank/DDBJ databases">
        <title>Whole genome shotgun sequence of Planobispora siamensis NBRC 107568.</title>
        <authorList>
            <person name="Komaki H."/>
            <person name="Tamura T."/>
        </authorList>
    </citation>
    <scope>NUCLEOTIDE SEQUENCE [LARGE SCALE GENOMIC DNA]</scope>
    <source>
        <strain evidence="2 3">NBRC 107568</strain>
    </source>
</reference>
<evidence type="ECO:0000313" key="2">
    <source>
        <dbReference type="EMBL" id="GIH95916.1"/>
    </source>
</evidence>
<sequence>MRRREAGLDRDVAALLAARAFTEIRYLAGDVRRASEDGSLDDDLDRIGFLANLGHNLPGIARPRRPWRPSRRGTRGSGRQQAMAKRPMGWAWHTAGPEGRVWMLRHIEQAGLGWTPPPLPVNRKGPFPMTPRQRIGVLLGRWPVSTPAGHRPLPAQARVLKELDTDTVCALYDEAGRLRLGLGKGGPWLRAHLDPDGVHYLVPDPADYYWPGRSDGRGEQIRWWQCTALLRMQDGEQVTGMLAVLPDTFTALPSALRRSRQLRLVHLARATERDTYLWGRDHKTACSPQRCGYAPEKRSGGGR</sequence>
<feature type="compositionally biased region" description="Basic residues" evidence="1">
    <location>
        <begin position="62"/>
        <end position="74"/>
    </location>
</feature>
<feature type="region of interest" description="Disordered" evidence="1">
    <location>
        <begin position="60"/>
        <end position="86"/>
    </location>
</feature>